<proteinExistence type="predicted"/>
<evidence type="ECO:0000313" key="2">
    <source>
        <dbReference type="Proteomes" id="UP001597405"/>
    </source>
</evidence>
<dbReference type="RefSeq" id="WP_379101974.1">
    <property type="nucleotide sequence ID" value="NZ_JBHUGZ010000016.1"/>
</dbReference>
<evidence type="ECO:0000313" key="1">
    <source>
        <dbReference type="EMBL" id="MFD1985575.1"/>
    </source>
</evidence>
<sequence>MRHINLGSAADDVAALDIRTLQGLSGIGGERLNAWIAQVGIDGSAVAAGLDTERWLFRNWSSERDSL</sequence>
<organism evidence="1 2">
    <name type="scientific">Mesorhizobium newzealandense</name>
    <dbReference type="NCBI Taxonomy" id="1300302"/>
    <lineage>
        <taxon>Bacteria</taxon>
        <taxon>Pseudomonadati</taxon>
        <taxon>Pseudomonadota</taxon>
        <taxon>Alphaproteobacteria</taxon>
        <taxon>Hyphomicrobiales</taxon>
        <taxon>Phyllobacteriaceae</taxon>
        <taxon>Mesorhizobium</taxon>
    </lineage>
</organism>
<accession>A0ABW4UGQ1</accession>
<dbReference type="Proteomes" id="UP001597405">
    <property type="component" value="Unassembled WGS sequence"/>
</dbReference>
<name>A0ABW4UGQ1_9HYPH</name>
<reference evidence="2" key="1">
    <citation type="journal article" date="2019" name="Int. J. Syst. Evol. Microbiol.">
        <title>The Global Catalogue of Microorganisms (GCM) 10K type strain sequencing project: providing services to taxonomists for standard genome sequencing and annotation.</title>
        <authorList>
            <consortium name="The Broad Institute Genomics Platform"/>
            <consortium name="The Broad Institute Genome Sequencing Center for Infectious Disease"/>
            <person name="Wu L."/>
            <person name="Ma J."/>
        </authorList>
    </citation>
    <scope>NUCLEOTIDE SEQUENCE [LARGE SCALE GENOMIC DNA]</scope>
    <source>
        <strain evidence="2">CGMCC 1.16225</strain>
    </source>
</reference>
<protein>
    <submittedName>
        <fullName evidence="1">Uncharacterized protein</fullName>
    </submittedName>
</protein>
<keyword evidence="2" id="KW-1185">Reference proteome</keyword>
<dbReference type="EMBL" id="JBHUGZ010000016">
    <property type="protein sequence ID" value="MFD1985575.1"/>
    <property type="molecule type" value="Genomic_DNA"/>
</dbReference>
<gene>
    <name evidence="1" type="ORF">ACFSOZ_24290</name>
</gene>
<comment type="caution">
    <text evidence="1">The sequence shown here is derived from an EMBL/GenBank/DDBJ whole genome shotgun (WGS) entry which is preliminary data.</text>
</comment>